<dbReference type="EMBL" id="JBBBZM010000106">
    <property type="protein sequence ID" value="KAL0634037.1"/>
    <property type="molecule type" value="Genomic_DNA"/>
</dbReference>
<feature type="chain" id="PRO_5045280476" description="Yeast cell wall synthesis Kre9/Knh1-like N-terminal domain-containing protein" evidence="2">
    <location>
        <begin position="20"/>
        <end position="312"/>
    </location>
</feature>
<evidence type="ECO:0000256" key="2">
    <source>
        <dbReference type="SAM" id="SignalP"/>
    </source>
</evidence>
<dbReference type="PANTHER" id="PTHR40633">
    <property type="entry name" value="MATRIX PROTEIN, PUTATIVE (AFU_ORTHOLOGUE AFUA_8G05410)-RELATED"/>
    <property type="match status" value="1"/>
</dbReference>
<proteinExistence type="predicted"/>
<dbReference type="PANTHER" id="PTHR40633:SF1">
    <property type="entry name" value="GPI ANCHORED SERINE-THREONINE RICH PROTEIN (AFU_ORTHOLOGUE AFUA_1G03630)"/>
    <property type="match status" value="1"/>
</dbReference>
<feature type="signal peptide" evidence="2">
    <location>
        <begin position="1"/>
        <end position="19"/>
    </location>
</feature>
<accession>A0ABR3GDK2</accession>
<keyword evidence="1 2" id="KW-0732">Signal</keyword>
<name>A0ABR3GDK2_9PEZI</name>
<evidence type="ECO:0000256" key="1">
    <source>
        <dbReference type="ARBA" id="ARBA00022729"/>
    </source>
</evidence>
<comment type="caution">
    <text evidence="4">The sequence shown here is derived from an EMBL/GenBank/DDBJ whole genome shotgun (WGS) entry which is preliminary data.</text>
</comment>
<keyword evidence="5" id="KW-1185">Reference proteome</keyword>
<protein>
    <recommendedName>
        <fullName evidence="3">Yeast cell wall synthesis Kre9/Knh1-like N-terminal domain-containing protein</fullName>
    </recommendedName>
</protein>
<evidence type="ECO:0000313" key="5">
    <source>
        <dbReference type="Proteomes" id="UP001447188"/>
    </source>
</evidence>
<reference evidence="4 5" key="1">
    <citation type="submission" date="2024-02" db="EMBL/GenBank/DDBJ databases">
        <title>Discinaceae phylogenomics.</title>
        <authorList>
            <person name="Dirks A.C."/>
            <person name="James T.Y."/>
        </authorList>
    </citation>
    <scope>NUCLEOTIDE SEQUENCE [LARGE SCALE GENOMIC DNA]</scope>
    <source>
        <strain evidence="4 5">ACD0624</strain>
    </source>
</reference>
<dbReference type="Proteomes" id="UP001447188">
    <property type="component" value="Unassembled WGS sequence"/>
</dbReference>
<dbReference type="Pfam" id="PF10342">
    <property type="entry name" value="Kre9_KNH"/>
    <property type="match status" value="1"/>
</dbReference>
<dbReference type="InterPro" id="IPR018466">
    <property type="entry name" value="Kre9/Knh1-like_N"/>
</dbReference>
<organism evidence="4 5">
    <name type="scientific">Discina gigas</name>
    <dbReference type="NCBI Taxonomy" id="1032678"/>
    <lineage>
        <taxon>Eukaryota</taxon>
        <taxon>Fungi</taxon>
        <taxon>Dikarya</taxon>
        <taxon>Ascomycota</taxon>
        <taxon>Pezizomycotina</taxon>
        <taxon>Pezizomycetes</taxon>
        <taxon>Pezizales</taxon>
        <taxon>Discinaceae</taxon>
        <taxon>Discina</taxon>
    </lineage>
</organism>
<sequence length="312" mass="31076">MKASIFAVATSALFSFAAAWTAPVGANPQGNPISKPGLNEVVPAGTPYTITWAPTSASTVTLLLLRGPSTNVVPLYALGEKIPNTGSFTWVPASDLEADVTHYGIELIEDDTGFYQYTTQFGISNSGPVVVSSSSTSAAAPVPTTSSTSAVVVPTTSAVVVPTTSATPVISSTAIISSSTSAVVTPPVIIASESSAAAVTTSYSTRIVTITSCGTAVTNCPAITHHSSAAAVTSAPAVISSVPEVAAPPVVSWSNSTLVQNSPTSASVASTGFGASDVPTALPTLTDANAGERIRVGCAMVAVMVAAVALAM</sequence>
<dbReference type="InterPro" id="IPR052982">
    <property type="entry name" value="SRP1/TIP1-like"/>
</dbReference>
<gene>
    <name evidence="4" type="ORF">Q9L58_007055</name>
</gene>
<evidence type="ECO:0000259" key="3">
    <source>
        <dbReference type="Pfam" id="PF10342"/>
    </source>
</evidence>
<feature type="domain" description="Yeast cell wall synthesis Kre9/Knh1-like N-terminal" evidence="3">
    <location>
        <begin position="35"/>
        <end position="123"/>
    </location>
</feature>
<evidence type="ECO:0000313" key="4">
    <source>
        <dbReference type="EMBL" id="KAL0634037.1"/>
    </source>
</evidence>